<organism evidence="2 3">
    <name type="scientific">Pseudohoeflea coraliihabitans</name>
    <dbReference type="NCBI Taxonomy" id="2860393"/>
    <lineage>
        <taxon>Bacteria</taxon>
        <taxon>Pseudomonadati</taxon>
        <taxon>Pseudomonadota</taxon>
        <taxon>Alphaproteobacteria</taxon>
        <taxon>Hyphomicrobiales</taxon>
        <taxon>Rhizobiaceae</taxon>
        <taxon>Pseudohoeflea</taxon>
    </lineage>
</organism>
<dbReference type="Proteomes" id="UP001430804">
    <property type="component" value="Unassembled WGS sequence"/>
</dbReference>
<keyword evidence="2" id="KW-0378">Hydrolase</keyword>
<keyword evidence="3" id="KW-1185">Reference proteome</keyword>
<name>A0ABS6WIQ7_9HYPH</name>
<keyword evidence="2" id="KW-0540">Nuclease</keyword>
<feature type="domain" description="HNH nuclease" evidence="1">
    <location>
        <begin position="47"/>
        <end position="90"/>
    </location>
</feature>
<protein>
    <submittedName>
        <fullName evidence="2">HNH endonuclease</fullName>
    </submittedName>
</protein>
<dbReference type="RefSeq" id="WP_219157057.1">
    <property type="nucleotide sequence ID" value="NZ_JAHWQX010000001.1"/>
</dbReference>
<gene>
    <name evidence="2" type="ORF">KY465_00115</name>
</gene>
<evidence type="ECO:0000313" key="3">
    <source>
        <dbReference type="Proteomes" id="UP001430804"/>
    </source>
</evidence>
<accession>A0ABS6WIQ7</accession>
<evidence type="ECO:0000313" key="2">
    <source>
        <dbReference type="EMBL" id="MBW3095675.1"/>
    </source>
</evidence>
<dbReference type="Pfam" id="PF13392">
    <property type="entry name" value="HNH_3"/>
    <property type="match status" value="1"/>
</dbReference>
<keyword evidence="2" id="KW-0255">Endonuclease</keyword>
<dbReference type="EMBL" id="JAHWQX010000001">
    <property type="protein sequence ID" value="MBW3095675.1"/>
    <property type="molecule type" value="Genomic_DNA"/>
</dbReference>
<evidence type="ECO:0000259" key="1">
    <source>
        <dbReference type="Pfam" id="PF13392"/>
    </source>
</evidence>
<reference evidence="2" key="1">
    <citation type="submission" date="2021-07" db="EMBL/GenBank/DDBJ databases">
        <title>Pseudohoeflea marina sp. nov. a polyhydroxyalcanoate-producing bacterium.</title>
        <authorList>
            <person name="Zheng W."/>
            <person name="Yu S."/>
            <person name="Huang Y."/>
        </authorList>
    </citation>
    <scope>NUCLEOTIDE SEQUENCE</scope>
    <source>
        <strain evidence="2">DP4N28-3</strain>
    </source>
</reference>
<sequence length="153" mass="16977">MMPRYPIVAFLSKAETHGLSAEKCWAWKGAGKGNGYGHFSLLGERMGAHRAAYIMFKGDVPNGMDVCHHCDNRWCVNPAHLFIGSRSQNMADMSLKGRGSGGCRKHIKEHQVQEIRRRIHAGVRMSEIAKQMGVNYSTVTAINRGDSYVGISQ</sequence>
<dbReference type="InterPro" id="IPR003615">
    <property type="entry name" value="HNH_nuc"/>
</dbReference>
<proteinExistence type="predicted"/>
<comment type="caution">
    <text evidence="2">The sequence shown here is derived from an EMBL/GenBank/DDBJ whole genome shotgun (WGS) entry which is preliminary data.</text>
</comment>
<dbReference type="GO" id="GO:0004519">
    <property type="term" value="F:endonuclease activity"/>
    <property type="evidence" value="ECO:0007669"/>
    <property type="project" value="UniProtKB-KW"/>
</dbReference>